<keyword evidence="4" id="KW-0560">Oxidoreductase</keyword>
<dbReference type="InterPro" id="IPR037396">
    <property type="entry name" value="FMN_HAD"/>
</dbReference>
<feature type="binding site" evidence="7">
    <location>
        <position position="104"/>
    </location>
    <ligand>
        <name>FMN</name>
        <dbReference type="ChEBI" id="CHEBI:58210"/>
    </ligand>
</feature>
<dbReference type="SUPFAM" id="SSF51395">
    <property type="entry name" value="FMN-linked oxidoreductases"/>
    <property type="match status" value="1"/>
</dbReference>
<feature type="binding site" evidence="7">
    <location>
        <position position="123"/>
    </location>
    <ligand>
        <name>FMN</name>
        <dbReference type="ChEBI" id="CHEBI:58210"/>
    </ligand>
</feature>
<evidence type="ECO:0000256" key="4">
    <source>
        <dbReference type="ARBA" id="ARBA00023002"/>
    </source>
</evidence>
<dbReference type="GO" id="GO:0010181">
    <property type="term" value="F:FMN binding"/>
    <property type="evidence" value="ECO:0007669"/>
    <property type="project" value="InterPro"/>
</dbReference>
<evidence type="ECO:0000256" key="6">
    <source>
        <dbReference type="PIRSR" id="PIRSR000138-1"/>
    </source>
</evidence>
<feature type="binding site" evidence="7">
    <location>
        <position position="239"/>
    </location>
    <ligand>
        <name>glyoxylate</name>
        <dbReference type="ChEBI" id="CHEBI:36655"/>
    </ligand>
</feature>
<keyword evidence="2 7" id="KW-0285">Flavoprotein</keyword>
<dbReference type="PROSITE" id="PS00557">
    <property type="entry name" value="FMN_HYDROXY_ACID_DH_1"/>
    <property type="match status" value="1"/>
</dbReference>
<dbReference type="GO" id="GO:0016491">
    <property type="term" value="F:oxidoreductase activity"/>
    <property type="evidence" value="ECO:0007669"/>
    <property type="project" value="UniProtKB-KW"/>
</dbReference>
<proteinExistence type="inferred from homology"/>
<feature type="binding site" evidence="7">
    <location>
        <position position="22"/>
    </location>
    <ligand>
        <name>glyoxylate</name>
        <dbReference type="ChEBI" id="CHEBI:36655"/>
    </ligand>
</feature>
<keyword evidence="3 7" id="KW-0288">FMN</keyword>
<evidence type="ECO:0000256" key="3">
    <source>
        <dbReference type="ARBA" id="ARBA00022643"/>
    </source>
</evidence>
<comment type="cofactor">
    <cofactor evidence="1">
        <name>FMN</name>
        <dbReference type="ChEBI" id="CHEBI:58210"/>
    </cofactor>
</comment>
<dbReference type="InterPro" id="IPR000262">
    <property type="entry name" value="FMN-dep_DH"/>
</dbReference>
<gene>
    <name evidence="9" type="ORF">AOB60_03810</name>
</gene>
<dbReference type="AlphaFoldDB" id="A0A2N8PGJ1"/>
<dbReference type="PIRSF" id="PIRSF000138">
    <property type="entry name" value="Al-hdrx_acd_dh"/>
    <property type="match status" value="1"/>
</dbReference>
<dbReference type="EMBL" id="LJSN01000002">
    <property type="protein sequence ID" value="PNE40147.1"/>
    <property type="molecule type" value="Genomic_DNA"/>
</dbReference>
<accession>A0A2N8PGJ1</accession>
<comment type="similarity">
    <text evidence="5">Belongs to the FMN-dependent alpha-hydroxy acid dehydrogenase family.</text>
</comment>
<evidence type="ECO:0000256" key="7">
    <source>
        <dbReference type="PIRSR" id="PIRSR000138-2"/>
    </source>
</evidence>
<feature type="binding site" evidence="7">
    <location>
        <position position="215"/>
    </location>
    <ligand>
        <name>FMN</name>
        <dbReference type="ChEBI" id="CHEBI:58210"/>
    </ligand>
</feature>
<dbReference type="PANTHER" id="PTHR10578:SF107">
    <property type="entry name" value="2-HYDROXYACID OXIDASE 1"/>
    <property type="match status" value="1"/>
</dbReference>
<dbReference type="Proteomes" id="UP000236047">
    <property type="component" value="Unassembled WGS sequence"/>
</dbReference>
<evidence type="ECO:0000313" key="10">
    <source>
        <dbReference type="Proteomes" id="UP000236047"/>
    </source>
</evidence>
<evidence type="ECO:0000256" key="2">
    <source>
        <dbReference type="ARBA" id="ARBA00022630"/>
    </source>
</evidence>
<feature type="domain" description="FMN hydroxy acid dehydrogenase" evidence="8">
    <location>
        <begin position="1"/>
        <end position="342"/>
    </location>
</feature>
<comment type="caution">
    <text evidence="9">The sequence shown here is derived from an EMBL/GenBank/DDBJ whole genome shotgun (WGS) entry which is preliminary data.</text>
</comment>
<organism evidence="9 10">
    <name type="scientific">Streptomyces noursei</name>
    <name type="common">Streptomyces albulus</name>
    <dbReference type="NCBI Taxonomy" id="1971"/>
    <lineage>
        <taxon>Bacteria</taxon>
        <taxon>Bacillati</taxon>
        <taxon>Actinomycetota</taxon>
        <taxon>Actinomycetes</taxon>
        <taxon>Kitasatosporales</taxon>
        <taxon>Streptomycetaceae</taxon>
        <taxon>Streptomyces</taxon>
    </lineage>
</organism>
<dbReference type="InterPro" id="IPR008259">
    <property type="entry name" value="FMN_hydac_DH_AS"/>
</dbReference>
<evidence type="ECO:0000256" key="1">
    <source>
        <dbReference type="ARBA" id="ARBA00001917"/>
    </source>
</evidence>
<feature type="binding site" evidence="7">
    <location>
        <begin position="294"/>
        <end position="295"/>
    </location>
    <ligand>
        <name>FMN</name>
        <dbReference type="ChEBI" id="CHEBI:58210"/>
    </ligand>
</feature>
<feature type="binding site" evidence="7">
    <location>
        <position position="151"/>
    </location>
    <ligand>
        <name>FMN</name>
        <dbReference type="ChEBI" id="CHEBI:58210"/>
    </ligand>
</feature>
<name>A0A2N8PGJ1_STRNR</name>
<keyword evidence="10" id="KW-1185">Reference proteome</keyword>
<evidence type="ECO:0000256" key="5">
    <source>
        <dbReference type="ARBA" id="ARBA00024042"/>
    </source>
</evidence>
<dbReference type="InterPro" id="IPR012133">
    <property type="entry name" value="Alpha-hydoxy_acid_DH_FMN"/>
</dbReference>
<reference evidence="10" key="1">
    <citation type="submission" date="2015-09" db="EMBL/GenBank/DDBJ databases">
        <authorList>
            <person name="Graham D.E."/>
            <person name="Mahan K.M."/>
            <person name="Klingeman D.M."/>
            <person name="Fida T."/>
            <person name="Giannone R.J."/>
            <person name="Hettich R.L."/>
            <person name="Parry R.J."/>
            <person name="Spain J.C."/>
        </authorList>
    </citation>
    <scope>NUCLEOTIDE SEQUENCE [LARGE SCALE GENOMIC DNA]</scope>
    <source>
        <strain evidence="10">JCM 4701</strain>
    </source>
</reference>
<feature type="binding site" evidence="7">
    <location>
        <position position="242"/>
    </location>
    <ligand>
        <name>glyoxylate</name>
        <dbReference type="ChEBI" id="CHEBI:36655"/>
    </ligand>
</feature>
<feature type="binding site" evidence="7">
    <location>
        <position position="237"/>
    </location>
    <ligand>
        <name>FMN</name>
        <dbReference type="ChEBI" id="CHEBI:58210"/>
    </ligand>
</feature>
<protein>
    <submittedName>
        <fullName evidence="9">2-hydroxy-acid oxidase</fullName>
    </submittedName>
</protein>
<evidence type="ECO:0000259" key="8">
    <source>
        <dbReference type="PROSITE" id="PS51349"/>
    </source>
</evidence>
<dbReference type="PANTHER" id="PTHR10578">
    <property type="entry name" value="S -2-HYDROXY-ACID OXIDASE-RELATED"/>
    <property type="match status" value="1"/>
</dbReference>
<evidence type="ECO:0000313" key="9">
    <source>
        <dbReference type="EMBL" id="PNE40147.1"/>
    </source>
</evidence>
<feature type="binding site" evidence="7">
    <location>
        <begin position="271"/>
        <end position="275"/>
    </location>
    <ligand>
        <name>FMN</name>
        <dbReference type="ChEBI" id="CHEBI:58210"/>
    </ligand>
</feature>
<dbReference type="CDD" id="cd02809">
    <property type="entry name" value="alpha_hydroxyacid_oxid_FMN"/>
    <property type="match status" value="1"/>
</dbReference>
<dbReference type="InterPro" id="IPR013785">
    <property type="entry name" value="Aldolase_TIM"/>
</dbReference>
<dbReference type="Pfam" id="PF01070">
    <property type="entry name" value="FMN_dh"/>
    <property type="match status" value="1"/>
</dbReference>
<feature type="active site" description="Proton acceptor" evidence="6">
    <location>
        <position position="239"/>
    </location>
</feature>
<dbReference type="Gene3D" id="3.20.20.70">
    <property type="entry name" value="Aldolase class I"/>
    <property type="match status" value="1"/>
</dbReference>
<sequence>MRWMDTLAHEAEQRLPAPVLTYFRQGAGAGLSAAEAEAHWDALRLLPHVLRDVSVVSTRTSVLGSEVDTPVLVAPTTLQLAAHEEGEIAMLRGAAAAGSLVCVSSNAGVPFTSLADSGPWWVQAYVLRDRQLTVELLDRARQAGAKAVVLTADTPVVGQKYSAGPSVWETVPPEHLLANVDQQGVEAAQLEKAADLTPATIDWLRATLGLPVVVKGVLRADDARECVAAGASAVWVSNHGGRQLDGAIATAGALRPVADALAGTDAEIYVDGGIRKGRHALTALALGATAVFVGRPTLWALTVDGAAGVQRLLTELTAELAHAMALAGTPDIPSLTRDLVSG</sequence>
<dbReference type="PROSITE" id="PS51349">
    <property type="entry name" value="FMN_HYDROXY_ACID_DH_2"/>
    <property type="match status" value="1"/>
</dbReference>
<feature type="binding site" evidence="7">
    <location>
        <position position="125"/>
    </location>
    <ligand>
        <name>glyoxylate</name>
        <dbReference type="ChEBI" id="CHEBI:36655"/>
    </ligand>
</feature>